<evidence type="ECO:0000313" key="6">
    <source>
        <dbReference type="EMBL" id="SJZ30444.1"/>
    </source>
</evidence>
<keyword evidence="3" id="KW-0274">FAD</keyword>
<dbReference type="InterPro" id="IPR045170">
    <property type="entry name" value="MTOX"/>
</dbReference>
<evidence type="ECO:0000256" key="4">
    <source>
        <dbReference type="ARBA" id="ARBA00023002"/>
    </source>
</evidence>
<evidence type="ECO:0000256" key="3">
    <source>
        <dbReference type="ARBA" id="ARBA00022827"/>
    </source>
</evidence>
<feature type="domain" description="FAD dependent oxidoreductase" evidence="5">
    <location>
        <begin position="3"/>
        <end position="349"/>
    </location>
</feature>
<name>A0A1T4JJV6_9HYPH</name>
<dbReference type="PANTHER" id="PTHR10961">
    <property type="entry name" value="PEROXISOMAL SARCOSINE OXIDASE"/>
    <property type="match status" value="1"/>
</dbReference>
<comment type="cofactor">
    <cofactor evidence="1">
        <name>FAD</name>
        <dbReference type="ChEBI" id="CHEBI:57692"/>
    </cofactor>
</comment>
<keyword evidence="2" id="KW-0285">Flavoprotein</keyword>
<evidence type="ECO:0000313" key="7">
    <source>
        <dbReference type="Proteomes" id="UP000190092"/>
    </source>
</evidence>
<sequence>MKAIIIGGGIMGLATGWALARAGCRVDLFEQGALPNPLSSSFDEHRLIRHPYGDHAGYARMIDDAYAAWDTLWHDLGQRLYAPTGTLALSGNGTDWAQRSAATLAAIGRPMEELAVADLPHRFPMLNTGGVERAFWIDTGGVLFAQDIVTALVQHLGKSRGVTLRAETPVRSVDLDRARIVTGAGAIHDADVVIVAAGAWAGRLMPSLAARLVPSRQIVIYLDMPAEQRAAWAKGPMIIEKTGDVGLYLVPPMEGRGFKVGDHEFSRAGDPDAGRDATEDEIRPLLERCRSLLRGFEQWRTERLKVCFYTVTEDERFVVEKQGTAGWIMSPCSGHGFKFGALMGRELARTIVSERDPGAHTRWAAGLEGDKPS</sequence>
<dbReference type="GO" id="GO:0008115">
    <property type="term" value="F:sarcosine oxidase activity"/>
    <property type="evidence" value="ECO:0007669"/>
    <property type="project" value="TreeGrafter"/>
</dbReference>
<reference evidence="7" key="1">
    <citation type="submission" date="2017-02" db="EMBL/GenBank/DDBJ databases">
        <authorList>
            <person name="Varghese N."/>
            <person name="Submissions S."/>
        </authorList>
    </citation>
    <scope>NUCLEOTIDE SEQUENCE [LARGE SCALE GENOMIC DNA]</scope>
    <source>
        <strain evidence="7">ATCC 27094</strain>
    </source>
</reference>
<keyword evidence="4" id="KW-0560">Oxidoreductase</keyword>
<dbReference type="Gene3D" id="3.50.50.60">
    <property type="entry name" value="FAD/NAD(P)-binding domain"/>
    <property type="match status" value="1"/>
</dbReference>
<dbReference type="Proteomes" id="UP000190092">
    <property type="component" value="Unassembled WGS sequence"/>
</dbReference>
<protein>
    <submittedName>
        <fullName evidence="6">Sarcosine oxidase subunit beta</fullName>
    </submittedName>
</protein>
<dbReference type="SUPFAM" id="SSF54373">
    <property type="entry name" value="FAD-linked reductases, C-terminal domain"/>
    <property type="match status" value="1"/>
</dbReference>
<proteinExistence type="predicted"/>
<dbReference type="STRING" id="225324.SAMN02745126_00019"/>
<dbReference type="AlphaFoldDB" id="A0A1T4JJV6"/>
<evidence type="ECO:0000259" key="5">
    <source>
        <dbReference type="Pfam" id="PF01266"/>
    </source>
</evidence>
<evidence type="ECO:0000256" key="1">
    <source>
        <dbReference type="ARBA" id="ARBA00001974"/>
    </source>
</evidence>
<dbReference type="GO" id="GO:0050660">
    <property type="term" value="F:flavin adenine dinucleotide binding"/>
    <property type="evidence" value="ECO:0007669"/>
    <property type="project" value="InterPro"/>
</dbReference>
<organism evidence="6 7">
    <name type="scientific">Enhydrobacter aerosaccus</name>
    <dbReference type="NCBI Taxonomy" id="225324"/>
    <lineage>
        <taxon>Bacteria</taxon>
        <taxon>Pseudomonadati</taxon>
        <taxon>Pseudomonadota</taxon>
        <taxon>Alphaproteobacteria</taxon>
        <taxon>Hyphomicrobiales</taxon>
        <taxon>Enhydrobacter</taxon>
    </lineage>
</organism>
<accession>A0A1T4JJV6</accession>
<dbReference type="SUPFAM" id="SSF51905">
    <property type="entry name" value="FAD/NAD(P)-binding domain"/>
    <property type="match status" value="1"/>
</dbReference>
<gene>
    <name evidence="6" type="ORF">SAMN02745126_00019</name>
</gene>
<evidence type="ECO:0000256" key="2">
    <source>
        <dbReference type="ARBA" id="ARBA00022630"/>
    </source>
</evidence>
<dbReference type="OrthoDB" id="9806257at2"/>
<dbReference type="Gene3D" id="3.30.9.10">
    <property type="entry name" value="D-Amino Acid Oxidase, subunit A, domain 2"/>
    <property type="match status" value="1"/>
</dbReference>
<dbReference type="EMBL" id="FUWJ01000001">
    <property type="protein sequence ID" value="SJZ30444.1"/>
    <property type="molecule type" value="Genomic_DNA"/>
</dbReference>
<keyword evidence="7" id="KW-1185">Reference proteome</keyword>
<dbReference type="InterPro" id="IPR036188">
    <property type="entry name" value="FAD/NAD-bd_sf"/>
</dbReference>
<dbReference type="PANTHER" id="PTHR10961:SF46">
    <property type="entry name" value="PEROXISOMAL SARCOSINE OXIDASE"/>
    <property type="match status" value="1"/>
</dbReference>
<dbReference type="InterPro" id="IPR006076">
    <property type="entry name" value="FAD-dep_OxRdtase"/>
</dbReference>
<dbReference type="Pfam" id="PF01266">
    <property type="entry name" value="DAO"/>
    <property type="match status" value="1"/>
</dbReference>
<dbReference type="RefSeq" id="WP_085931785.1">
    <property type="nucleotide sequence ID" value="NZ_FUWJ01000001.1"/>
</dbReference>